<proteinExistence type="predicted"/>
<dbReference type="Gramene" id="KCW62666">
    <property type="protein sequence ID" value="KCW62666"/>
    <property type="gene ID" value="EUGRSUZ_G00210"/>
</dbReference>
<dbReference type="InParanoid" id="A0A059B9T5"/>
<feature type="compositionally biased region" description="Low complexity" evidence="1">
    <location>
        <begin position="153"/>
        <end position="162"/>
    </location>
</feature>
<evidence type="ECO:0000256" key="1">
    <source>
        <dbReference type="SAM" id="MobiDB-lite"/>
    </source>
</evidence>
<name>A0A059B9T5_EUCGR</name>
<accession>A0A059B9T5</accession>
<feature type="region of interest" description="Disordered" evidence="1">
    <location>
        <begin position="126"/>
        <end position="188"/>
    </location>
</feature>
<dbReference type="EMBL" id="KK198759">
    <property type="protein sequence ID" value="KCW62666.1"/>
    <property type="molecule type" value="Genomic_DNA"/>
</dbReference>
<gene>
    <name evidence="2" type="ORF">EUGRSUZ_G00210</name>
</gene>
<organism evidence="2">
    <name type="scientific">Eucalyptus grandis</name>
    <name type="common">Flooded gum</name>
    <dbReference type="NCBI Taxonomy" id="71139"/>
    <lineage>
        <taxon>Eukaryota</taxon>
        <taxon>Viridiplantae</taxon>
        <taxon>Streptophyta</taxon>
        <taxon>Embryophyta</taxon>
        <taxon>Tracheophyta</taxon>
        <taxon>Spermatophyta</taxon>
        <taxon>Magnoliopsida</taxon>
        <taxon>eudicotyledons</taxon>
        <taxon>Gunneridae</taxon>
        <taxon>Pentapetalae</taxon>
        <taxon>rosids</taxon>
        <taxon>malvids</taxon>
        <taxon>Myrtales</taxon>
        <taxon>Myrtaceae</taxon>
        <taxon>Myrtoideae</taxon>
        <taxon>Eucalypteae</taxon>
        <taxon>Eucalyptus</taxon>
    </lineage>
</organism>
<reference evidence="2" key="1">
    <citation type="submission" date="2013-07" db="EMBL/GenBank/DDBJ databases">
        <title>The genome of Eucalyptus grandis.</title>
        <authorList>
            <person name="Schmutz J."/>
            <person name="Hayes R."/>
            <person name="Myburg A."/>
            <person name="Tuskan G."/>
            <person name="Grattapaglia D."/>
            <person name="Rokhsar D.S."/>
        </authorList>
    </citation>
    <scope>NUCLEOTIDE SEQUENCE</scope>
    <source>
        <tissue evidence="2">Leaf extractions</tissue>
    </source>
</reference>
<sequence length="188" mass="19912">MAGVRAPARAQQVHGEELRRGDCRGSVWACVAGAASGRSDHELQPAGRCRDGGRPLVAAMRLGTGEREASSWVRDFCRRGPRICKRRDSGCWISTRLRLWVTGGLGSDGEVVRAAGDAGAEVQARAEADHRQSGHTGSRTGESLGGKTRIGTAAASSGGAEALGWLKRRGPRAEQQRRGGKDCDLARV</sequence>
<protein>
    <submittedName>
        <fullName evidence="2">Uncharacterized protein</fullName>
    </submittedName>
</protein>
<dbReference type="AlphaFoldDB" id="A0A059B9T5"/>
<evidence type="ECO:0000313" key="2">
    <source>
        <dbReference type="EMBL" id="KCW62666.1"/>
    </source>
</evidence>
<feature type="compositionally biased region" description="Basic and acidic residues" evidence="1">
    <location>
        <begin position="171"/>
        <end position="188"/>
    </location>
</feature>